<dbReference type="Gene3D" id="3.30.450.40">
    <property type="match status" value="1"/>
</dbReference>
<dbReference type="Pfam" id="PF13185">
    <property type="entry name" value="GAF_2"/>
    <property type="match status" value="1"/>
</dbReference>
<dbReference type="SMART" id="SM00471">
    <property type="entry name" value="HDc"/>
    <property type="match status" value="1"/>
</dbReference>
<feature type="domain" description="HD-GYP" evidence="2">
    <location>
        <begin position="160"/>
        <end position="369"/>
    </location>
</feature>
<organism evidence="3 4">
    <name type="scientific">Thalassotalea marina</name>
    <dbReference type="NCBI Taxonomy" id="1673741"/>
    <lineage>
        <taxon>Bacteria</taxon>
        <taxon>Pseudomonadati</taxon>
        <taxon>Pseudomonadota</taxon>
        <taxon>Gammaproteobacteria</taxon>
        <taxon>Alteromonadales</taxon>
        <taxon>Colwelliaceae</taxon>
        <taxon>Thalassotalea</taxon>
    </lineage>
</organism>
<dbReference type="PROSITE" id="PS51832">
    <property type="entry name" value="HD_GYP"/>
    <property type="match status" value="1"/>
</dbReference>
<sequence>MTVANSLASLGNNLTQRLHSLHQRALSVAPALSRVAFALYDNKTDLLKTYIHSTHQGHALTHYQFKLSDSPSLSKIAESAEPRLIENIQETLSNKATHSQWLLEQGYRSSYTVPLYNRGEFIGVLFFDADQCDVFDLQLQKELLLISNLIAMALALEFDAIRSITASTEVANEFIHLRDFETGAHLERMALYTQLIANQLAEKYQLTDEYIERVYRAAPLHDIGKIGIPDSILLKPGKLDQQEWQNMQSHVEKGEHIAERILHSLCLNDCINSKLIINVIGQHHEFLDGSGYPRQLSGDEISLEARMVTVADIFDALTSSRPYKHAWSLQDAFDELYRMVELGKIDINCVDALAAQQQQILSIIKQHQD</sequence>
<dbReference type="InterPro" id="IPR003607">
    <property type="entry name" value="HD/PDEase_dom"/>
</dbReference>
<protein>
    <submittedName>
        <fullName evidence="3">Transcriptional regulator</fullName>
    </submittedName>
</protein>
<dbReference type="RefSeq" id="WP_189766772.1">
    <property type="nucleotide sequence ID" value="NZ_BNCK01000001.1"/>
</dbReference>
<reference evidence="3" key="2">
    <citation type="submission" date="2020-09" db="EMBL/GenBank/DDBJ databases">
        <authorList>
            <person name="Sun Q."/>
            <person name="Kim S."/>
        </authorList>
    </citation>
    <scope>NUCLEOTIDE SEQUENCE</scope>
    <source>
        <strain evidence="3">KCTC 42731</strain>
    </source>
</reference>
<dbReference type="InterPro" id="IPR003018">
    <property type="entry name" value="GAF"/>
</dbReference>
<evidence type="ECO:0000313" key="3">
    <source>
        <dbReference type="EMBL" id="GHF77872.1"/>
    </source>
</evidence>
<evidence type="ECO:0000313" key="4">
    <source>
        <dbReference type="Proteomes" id="UP000623842"/>
    </source>
</evidence>
<dbReference type="PROSITE" id="PS51831">
    <property type="entry name" value="HD"/>
    <property type="match status" value="1"/>
</dbReference>
<comment type="caution">
    <text evidence="3">The sequence shown here is derived from an EMBL/GenBank/DDBJ whole genome shotgun (WGS) entry which is preliminary data.</text>
</comment>
<dbReference type="Proteomes" id="UP000623842">
    <property type="component" value="Unassembled WGS sequence"/>
</dbReference>
<dbReference type="InterPro" id="IPR037522">
    <property type="entry name" value="HD_GYP_dom"/>
</dbReference>
<dbReference type="CDD" id="cd00077">
    <property type="entry name" value="HDc"/>
    <property type="match status" value="1"/>
</dbReference>
<gene>
    <name evidence="3" type="ORF">GCM10017161_01090</name>
</gene>
<reference evidence="3" key="1">
    <citation type="journal article" date="2014" name="Int. J. Syst. Evol. Microbiol.">
        <title>Complete genome sequence of Corynebacterium casei LMG S-19264T (=DSM 44701T), isolated from a smear-ripened cheese.</title>
        <authorList>
            <consortium name="US DOE Joint Genome Institute (JGI-PGF)"/>
            <person name="Walter F."/>
            <person name="Albersmeier A."/>
            <person name="Kalinowski J."/>
            <person name="Ruckert C."/>
        </authorList>
    </citation>
    <scope>NUCLEOTIDE SEQUENCE</scope>
    <source>
        <strain evidence="3">KCTC 42731</strain>
    </source>
</reference>
<dbReference type="SUPFAM" id="SSF109604">
    <property type="entry name" value="HD-domain/PDEase-like"/>
    <property type="match status" value="1"/>
</dbReference>
<dbReference type="PANTHER" id="PTHR45228">
    <property type="entry name" value="CYCLIC DI-GMP PHOSPHODIESTERASE TM_0186-RELATED"/>
    <property type="match status" value="1"/>
</dbReference>
<dbReference type="InterPro" id="IPR006674">
    <property type="entry name" value="HD_domain"/>
</dbReference>
<dbReference type="PANTHER" id="PTHR45228:SF1">
    <property type="entry name" value="CYCLIC DI-GMP PHOSPHODIESTERASE TM_0186"/>
    <property type="match status" value="1"/>
</dbReference>
<keyword evidence="4" id="KW-1185">Reference proteome</keyword>
<evidence type="ECO:0000259" key="2">
    <source>
        <dbReference type="PROSITE" id="PS51832"/>
    </source>
</evidence>
<dbReference type="AlphaFoldDB" id="A0A919BBT9"/>
<accession>A0A919BBT9</accession>
<name>A0A919BBT9_9GAMM</name>
<feature type="domain" description="HD" evidence="1">
    <location>
        <begin position="182"/>
        <end position="317"/>
    </location>
</feature>
<dbReference type="GO" id="GO:0008081">
    <property type="term" value="F:phosphoric diester hydrolase activity"/>
    <property type="evidence" value="ECO:0007669"/>
    <property type="project" value="UniProtKB-ARBA"/>
</dbReference>
<evidence type="ECO:0000259" key="1">
    <source>
        <dbReference type="PROSITE" id="PS51831"/>
    </source>
</evidence>
<dbReference type="Pfam" id="PF13487">
    <property type="entry name" value="HD_5"/>
    <property type="match status" value="1"/>
</dbReference>
<dbReference type="SUPFAM" id="SSF55781">
    <property type="entry name" value="GAF domain-like"/>
    <property type="match status" value="1"/>
</dbReference>
<dbReference type="EMBL" id="BNCK01000001">
    <property type="protein sequence ID" value="GHF77872.1"/>
    <property type="molecule type" value="Genomic_DNA"/>
</dbReference>
<dbReference type="InterPro" id="IPR029016">
    <property type="entry name" value="GAF-like_dom_sf"/>
</dbReference>
<proteinExistence type="predicted"/>
<dbReference type="InterPro" id="IPR052020">
    <property type="entry name" value="Cyclic_di-GMP/3'3'-cGAMP_PDE"/>
</dbReference>
<dbReference type="Gene3D" id="1.10.3210.10">
    <property type="entry name" value="Hypothetical protein af1432"/>
    <property type="match status" value="1"/>
</dbReference>